<organism evidence="2 3">
    <name type="scientific">Halostagnicola kamekurae</name>
    <dbReference type="NCBI Taxonomy" id="619731"/>
    <lineage>
        <taxon>Archaea</taxon>
        <taxon>Methanobacteriati</taxon>
        <taxon>Methanobacteriota</taxon>
        <taxon>Stenosarchaea group</taxon>
        <taxon>Halobacteria</taxon>
        <taxon>Halobacteriales</taxon>
        <taxon>Natrialbaceae</taxon>
        <taxon>Halostagnicola</taxon>
    </lineage>
</organism>
<protein>
    <submittedName>
        <fullName evidence="2">Uncharacterized protein</fullName>
    </submittedName>
</protein>
<sequence length="196" mass="21728">MESRYNRSPVTHDITNGPHPRHSTVDFLLECHGPITGLNRQTNEFQPIHLSTIRASQIDDTRPEEGAQYSILSKARVSILVSIESGFAVSRCRQMVVFVSARVRRKFDVILGKRLLWYTAGIGASDTGVGIPKYRSQRVCVWDGRATCRVRSSRQSAPSRGTKPHCLQHDGLVPTATGSAHWGQTNSMDGLSIDKT</sequence>
<dbReference type="AlphaFoldDB" id="A0A1I6TKY3"/>
<evidence type="ECO:0000313" key="2">
    <source>
        <dbReference type="EMBL" id="SFS89808.1"/>
    </source>
</evidence>
<keyword evidence="3" id="KW-1185">Reference proteome</keyword>
<evidence type="ECO:0000256" key="1">
    <source>
        <dbReference type="SAM" id="MobiDB-lite"/>
    </source>
</evidence>
<feature type="region of interest" description="Disordered" evidence="1">
    <location>
        <begin position="177"/>
        <end position="196"/>
    </location>
</feature>
<evidence type="ECO:0000313" key="3">
    <source>
        <dbReference type="Proteomes" id="UP000199199"/>
    </source>
</evidence>
<feature type="compositionally biased region" description="Polar residues" evidence="1">
    <location>
        <begin position="177"/>
        <end position="189"/>
    </location>
</feature>
<gene>
    <name evidence="2" type="ORF">SAMN04488556_3193</name>
</gene>
<name>A0A1I6TKY3_9EURY</name>
<dbReference type="EMBL" id="FOZS01000003">
    <property type="protein sequence ID" value="SFS89808.1"/>
    <property type="molecule type" value="Genomic_DNA"/>
</dbReference>
<proteinExistence type="predicted"/>
<dbReference type="Proteomes" id="UP000199199">
    <property type="component" value="Unassembled WGS sequence"/>
</dbReference>
<accession>A0A1I6TKY3</accession>
<reference evidence="3" key="1">
    <citation type="submission" date="2016-10" db="EMBL/GenBank/DDBJ databases">
        <authorList>
            <person name="Varghese N."/>
            <person name="Submissions S."/>
        </authorList>
    </citation>
    <scope>NUCLEOTIDE SEQUENCE [LARGE SCALE GENOMIC DNA]</scope>
    <source>
        <strain evidence="3">DSM 22427</strain>
    </source>
</reference>